<proteinExistence type="predicted"/>
<evidence type="ECO:0000313" key="2">
    <source>
        <dbReference type="EMBL" id="UYQ71609.1"/>
    </source>
</evidence>
<accession>A0ABY6IML2</accession>
<dbReference type="Proteomes" id="UP001163882">
    <property type="component" value="Chromosome"/>
</dbReference>
<dbReference type="RefSeq" id="WP_264225259.1">
    <property type="nucleotide sequence ID" value="NZ_CP107716.1"/>
</dbReference>
<protein>
    <submittedName>
        <fullName evidence="2">Uncharacterized protein</fullName>
    </submittedName>
</protein>
<evidence type="ECO:0000256" key="1">
    <source>
        <dbReference type="SAM" id="MobiDB-lite"/>
    </source>
</evidence>
<feature type="compositionally biased region" description="Basic and acidic residues" evidence="1">
    <location>
        <begin position="28"/>
        <end position="45"/>
    </location>
</feature>
<sequence>MKESQNDEQRFQETLKRMLKTPPKPHKPKEDGPARKPDQKEEKPE</sequence>
<dbReference type="EMBL" id="CP107716">
    <property type="protein sequence ID" value="UYQ71609.1"/>
    <property type="molecule type" value="Genomic_DNA"/>
</dbReference>
<feature type="region of interest" description="Disordered" evidence="1">
    <location>
        <begin position="1"/>
        <end position="45"/>
    </location>
</feature>
<evidence type="ECO:0000313" key="3">
    <source>
        <dbReference type="Proteomes" id="UP001163882"/>
    </source>
</evidence>
<name>A0ABY6IML2_9HYPH</name>
<feature type="compositionally biased region" description="Basic residues" evidence="1">
    <location>
        <begin position="17"/>
        <end position="27"/>
    </location>
</feature>
<gene>
    <name evidence="2" type="ORF">OF122_16430</name>
</gene>
<keyword evidence="3" id="KW-1185">Reference proteome</keyword>
<reference evidence="2" key="1">
    <citation type="submission" date="2022-10" db="EMBL/GenBank/DDBJ databases">
        <title>YIM 151497 complete genome.</title>
        <authorList>
            <person name="Chen X."/>
        </authorList>
    </citation>
    <scope>NUCLEOTIDE SEQUENCE</scope>
    <source>
        <strain evidence="2">YIM 151497</strain>
    </source>
</reference>
<organism evidence="2 3">
    <name type="scientific">Pelagibacterium flavum</name>
    <dbReference type="NCBI Taxonomy" id="2984530"/>
    <lineage>
        <taxon>Bacteria</taxon>
        <taxon>Pseudomonadati</taxon>
        <taxon>Pseudomonadota</taxon>
        <taxon>Alphaproteobacteria</taxon>
        <taxon>Hyphomicrobiales</taxon>
        <taxon>Devosiaceae</taxon>
        <taxon>Pelagibacterium</taxon>
    </lineage>
</organism>
<feature type="compositionally biased region" description="Basic and acidic residues" evidence="1">
    <location>
        <begin position="1"/>
        <end position="16"/>
    </location>
</feature>